<reference evidence="3" key="1">
    <citation type="submission" date="2016-02" db="EMBL/GenBank/DDBJ databases">
        <title>Comparative genomics of biotechnologically important yeasts.</title>
        <authorList>
            <consortium name="DOE Joint Genome Institute"/>
            <person name="Riley R."/>
            <person name="Haridas S."/>
            <person name="Wolfe K.H."/>
            <person name="Lopes M.R."/>
            <person name="Hittinger C.T."/>
            <person name="Goker M."/>
            <person name="Salamov A."/>
            <person name="Wisecaver J."/>
            <person name="Long T.M."/>
            <person name="Aerts A.L."/>
            <person name="Barry K."/>
            <person name="Choi C."/>
            <person name="Clum A."/>
            <person name="Coughlan A.Y."/>
            <person name="Deshpande S."/>
            <person name="Douglass A.P."/>
            <person name="Hanson S.J."/>
            <person name="Klenk H.-P."/>
            <person name="Labutti K."/>
            <person name="Lapidus A."/>
            <person name="Lindquist E."/>
            <person name="Lipzen A."/>
            <person name="Meier-Kolthoff J.P."/>
            <person name="Ohm R.A."/>
            <person name="Otillar R.P."/>
            <person name="Pangilinan J."/>
            <person name="Peng Y."/>
            <person name="Rokas A."/>
            <person name="Rosa C.A."/>
            <person name="Scheuner C."/>
            <person name="Sibirny A.A."/>
            <person name="Slot J.C."/>
            <person name="Stielow J.B."/>
            <person name="Sun H."/>
            <person name="Kurtzman C.P."/>
            <person name="Blackwell M."/>
            <person name="Jeffries T.W."/>
            <person name="Grigoriev I.V."/>
        </authorList>
    </citation>
    <scope>NUCLEOTIDE SEQUENCE [LARGE SCALE GENOMIC DNA]</scope>
    <source>
        <strain evidence="3">NRRL Y-17796</strain>
    </source>
</reference>
<accession>A0A1E4TK17</accession>
<dbReference type="InterPro" id="IPR051492">
    <property type="entry name" value="Dynamin-Rho_GEF"/>
</dbReference>
<dbReference type="EMBL" id="KV453841">
    <property type="protein sequence ID" value="ODV92069.1"/>
    <property type="molecule type" value="Genomic_DNA"/>
</dbReference>
<dbReference type="SMART" id="SM00325">
    <property type="entry name" value="RhoGEF"/>
    <property type="match status" value="1"/>
</dbReference>
<keyword evidence="3" id="KW-1185">Reference proteome</keyword>
<dbReference type="Gene3D" id="1.20.900.10">
    <property type="entry name" value="Dbl homology (DH) domain"/>
    <property type="match status" value="1"/>
</dbReference>
<dbReference type="OrthoDB" id="10256089at2759"/>
<dbReference type="Pfam" id="PF00621">
    <property type="entry name" value="RhoGEF"/>
    <property type="match status" value="1"/>
</dbReference>
<evidence type="ECO:0000313" key="3">
    <source>
        <dbReference type="Proteomes" id="UP000095023"/>
    </source>
</evidence>
<evidence type="ECO:0000313" key="2">
    <source>
        <dbReference type="EMBL" id="ODV92069.1"/>
    </source>
</evidence>
<dbReference type="GO" id="GO:0032955">
    <property type="term" value="P:regulation of division septum assembly"/>
    <property type="evidence" value="ECO:0007669"/>
    <property type="project" value="TreeGrafter"/>
</dbReference>
<dbReference type="PANTHER" id="PTHR22834:SF20">
    <property type="entry name" value="SH3 DOMAIN-CONTAINING PROTEIN"/>
    <property type="match status" value="1"/>
</dbReference>
<dbReference type="PROSITE" id="PS50010">
    <property type="entry name" value="DH_2"/>
    <property type="match status" value="1"/>
</dbReference>
<protein>
    <recommendedName>
        <fullName evidence="1">DH domain-containing protein</fullName>
    </recommendedName>
</protein>
<sequence length="610" mass="69102">MNYLSIGIQKLSGSRSIPDLKVPKQSRKPLADSTNRHYLDSTLNSANNLHVVETKDTGKSLDETHSKRVRDLPVPPEIRRVGQDPNNQRRFTKIAMTLQELVSTESQYCESLARTIEIYSEDAMPEKDHKLITLPLKDVCSFSSRFVNELLKASSGLDQNPLSSETTFNALSQIINCFLLNIKELETTYSNYSMHCRSTIQYVSKLRQKPDSAKRLTELDQKLYSKASLWEIEAVLIKPIQRLLQYPQFWRGLQTEIVIWPSVIHSLLYLLQQLLEIADISNDSANLKWYQRAREDTPLRRLMPRSSSSPTSPQLADIPLHQINAIRNSCLQKHSLLSTLEEEAEQFIRVSVTSFNQTNLLLEKVQQISDSQSYELTMEDSNTANLKSIINDSINEFKTASHDITTGIILPLRHVLYALTQAGLVCENLRKHVTVKDSRDLVQKKHARIASTTTICTQVQNILRLSDDIGKLLSKRLTFILFKLHSTGWNNSSYLLSVVGLDEQENESVRIETQYDTLMNELNAVLHAILTNYKSSAVLHSPTSLTSCNPQVCSTKLPNACHDISPCASETSCDLALLPQGSIPEFPLHKPEKNFRALRRAISSTFLRSK</sequence>
<dbReference type="GO" id="GO:0005085">
    <property type="term" value="F:guanyl-nucleotide exchange factor activity"/>
    <property type="evidence" value="ECO:0007669"/>
    <property type="project" value="InterPro"/>
</dbReference>
<dbReference type="AlphaFoldDB" id="A0A1E4TK17"/>
<name>A0A1E4TK17_9ASCO</name>
<organism evidence="2 3">
    <name type="scientific">Tortispora caseinolytica NRRL Y-17796</name>
    <dbReference type="NCBI Taxonomy" id="767744"/>
    <lineage>
        <taxon>Eukaryota</taxon>
        <taxon>Fungi</taxon>
        <taxon>Dikarya</taxon>
        <taxon>Ascomycota</taxon>
        <taxon>Saccharomycotina</taxon>
        <taxon>Trigonopsidomycetes</taxon>
        <taxon>Trigonopsidales</taxon>
        <taxon>Trigonopsidaceae</taxon>
        <taxon>Tortispora</taxon>
    </lineage>
</organism>
<dbReference type="SUPFAM" id="SSF48065">
    <property type="entry name" value="DBL homology domain (DH-domain)"/>
    <property type="match status" value="1"/>
</dbReference>
<dbReference type="InterPro" id="IPR035899">
    <property type="entry name" value="DBL_dom_sf"/>
</dbReference>
<dbReference type="GO" id="GO:0005737">
    <property type="term" value="C:cytoplasm"/>
    <property type="evidence" value="ECO:0007669"/>
    <property type="project" value="TreeGrafter"/>
</dbReference>
<dbReference type="GO" id="GO:0031991">
    <property type="term" value="P:regulation of actomyosin contractile ring contraction"/>
    <property type="evidence" value="ECO:0007669"/>
    <property type="project" value="TreeGrafter"/>
</dbReference>
<dbReference type="PANTHER" id="PTHR22834">
    <property type="entry name" value="NUCLEAR FUSION PROTEIN FUS2"/>
    <property type="match status" value="1"/>
</dbReference>
<dbReference type="InterPro" id="IPR000219">
    <property type="entry name" value="DH_dom"/>
</dbReference>
<proteinExistence type="predicted"/>
<dbReference type="Proteomes" id="UP000095023">
    <property type="component" value="Unassembled WGS sequence"/>
</dbReference>
<feature type="domain" description="DH" evidence="1">
    <location>
        <begin position="93"/>
        <end position="253"/>
    </location>
</feature>
<evidence type="ECO:0000259" key="1">
    <source>
        <dbReference type="PROSITE" id="PS50010"/>
    </source>
</evidence>
<gene>
    <name evidence="2" type="ORF">CANCADRAFT_30340</name>
</gene>